<evidence type="ECO:0000256" key="10">
    <source>
        <dbReference type="ARBA" id="ARBA00023143"/>
    </source>
</evidence>
<comment type="function">
    <text evidence="12">Plays a role in the flagellum-specific transport system.</text>
</comment>
<dbReference type="NCBIfam" id="NF009438">
    <property type="entry name" value="PRK12797.1"/>
    <property type="match status" value="1"/>
</dbReference>
<evidence type="ECO:0000256" key="4">
    <source>
        <dbReference type="ARBA" id="ARBA00022475"/>
    </source>
</evidence>
<reference evidence="13 14" key="1">
    <citation type="submission" date="2019-03" db="EMBL/GenBank/DDBJ databases">
        <title>Genomic Encyclopedia of Type Strains, Phase IV (KMG-IV): sequencing the most valuable type-strain genomes for metagenomic binning, comparative biology and taxonomic classification.</title>
        <authorList>
            <person name="Goeker M."/>
        </authorList>
    </citation>
    <scope>NUCLEOTIDE SEQUENCE [LARGE SCALE GENOMIC DNA]</scope>
    <source>
        <strain evidence="13 14">DSM 12121</strain>
    </source>
</reference>
<dbReference type="PRINTS" id="PR01302">
    <property type="entry name" value="TYPE3IMPPROT"/>
</dbReference>
<dbReference type="PRINTS" id="PR00951">
    <property type="entry name" value="FLGBIOSNFLIP"/>
</dbReference>
<gene>
    <name evidence="12" type="primary">fliP</name>
    <name evidence="13" type="ORF">C7389_101487</name>
</gene>
<evidence type="ECO:0000256" key="1">
    <source>
        <dbReference type="ARBA" id="ARBA00006257"/>
    </source>
</evidence>
<evidence type="ECO:0000256" key="2">
    <source>
        <dbReference type="ARBA" id="ARBA00021714"/>
    </source>
</evidence>
<dbReference type="GO" id="GO:0009425">
    <property type="term" value="C:bacterial-type flagellum basal body"/>
    <property type="evidence" value="ECO:0007669"/>
    <property type="project" value="UniProtKB-SubCell"/>
</dbReference>
<accession>A0A4R6EFP2</accession>
<dbReference type="GO" id="GO:0044781">
    <property type="term" value="P:bacterial-type flagellum organization"/>
    <property type="evidence" value="ECO:0007669"/>
    <property type="project" value="UniProtKB-UniRule"/>
</dbReference>
<dbReference type="OrthoDB" id="9805111at2"/>
<keyword evidence="14" id="KW-1185">Reference proteome</keyword>
<feature type="transmembrane region" description="Helical" evidence="12">
    <location>
        <begin position="79"/>
        <end position="109"/>
    </location>
</feature>
<dbReference type="AlphaFoldDB" id="A0A4R6EFP2"/>
<dbReference type="InterPro" id="IPR005837">
    <property type="entry name" value="FliP"/>
</dbReference>
<dbReference type="NCBIfam" id="TIGR01103">
    <property type="entry name" value="fliP"/>
    <property type="match status" value="1"/>
</dbReference>
<evidence type="ECO:0000313" key="13">
    <source>
        <dbReference type="EMBL" id="TDN57102.1"/>
    </source>
</evidence>
<evidence type="ECO:0000256" key="8">
    <source>
        <dbReference type="ARBA" id="ARBA00022989"/>
    </source>
</evidence>
<dbReference type="PANTHER" id="PTHR30587">
    <property type="entry name" value="FLAGELLAR BIOSYNTHETIC PROTEIN FLIP"/>
    <property type="match status" value="1"/>
</dbReference>
<dbReference type="PROSITE" id="PS01061">
    <property type="entry name" value="FLIP_2"/>
    <property type="match status" value="1"/>
</dbReference>
<evidence type="ECO:0000256" key="11">
    <source>
        <dbReference type="ARBA" id="ARBA00023225"/>
    </source>
</evidence>
<keyword evidence="13" id="KW-0966">Cell projection</keyword>
<feature type="transmembrane region" description="Helical" evidence="12">
    <location>
        <begin position="254"/>
        <end position="275"/>
    </location>
</feature>
<evidence type="ECO:0000313" key="14">
    <source>
        <dbReference type="Proteomes" id="UP000295129"/>
    </source>
</evidence>
<comment type="subcellular location">
    <subcellularLocation>
        <location evidence="12">Cell membrane</location>
        <topology evidence="12">Multi-pass membrane protein</topology>
    </subcellularLocation>
    <subcellularLocation>
        <location evidence="12">Bacterial flagellum basal body</location>
    </subcellularLocation>
</comment>
<evidence type="ECO:0000256" key="3">
    <source>
        <dbReference type="ARBA" id="ARBA00022448"/>
    </source>
</evidence>
<evidence type="ECO:0000256" key="12">
    <source>
        <dbReference type="RuleBase" id="RU362069"/>
    </source>
</evidence>
<dbReference type="GO" id="GO:0009306">
    <property type="term" value="P:protein secretion"/>
    <property type="evidence" value="ECO:0007669"/>
    <property type="project" value="UniProtKB-UniRule"/>
</dbReference>
<dbReference type="PANTHER" id="PTHR30587:SF0">
    <property type="entry name" value="FLAGELLAR BIOSYNTHETIC PROTEIN FLIP"/>
    <property type="match status" value="1"/>
</dbReference>
<feature type="transmembrane region" description="Helical" evidence="12">
    <location>
        <begin position="37"/>
        <end position="59"/>
    </location>
</feature>
<keyword evidence="13" id="KW-0969">Cilium</keyword>
<comment type="caution">
    <text evidence="13">The sequence shown here is derived from an EMBL/GenBank/DDBJ whole genome shotgun (WGS) entry which is preliminary data.</text>
</comment>
<keyword evidence="3 12" id="KW-0813">Transport</keyword>
<keyword evidence="5 12" id="KW-0812">Transmembrane</keyword>
<dbReference type="RefSeq" id="WP_133587974.1">
    <property type="nucleotide sequence ID" value="NZ_SNVV01000001.1"/>
</dbReference>
<dbReference type="GO" id="GO:0005886">
    <property type="term" value="C:plasma membrane"/>
    <property type="evidence" value="ECO:0007669"/>
    <property type="project" value="UniProtKB-SubCell"/>
</dbReference>
<protein>
    <recommendedName>
        <fullName evidence="2 12">Flagellar biosynthetic protein FliP</fullName>
    </recommendedName>
</protein>
<name>A0A4R6EFP2_9RHOO</name>
<comment type="similarity">
    <text evidence="1 12">Belongs to the FliP/MopC/SpaP family.</text>
</comment>
<organism evidence="13 14">
    <name type="scientific">Azoarcus indigens</name>
    <dbReference type="NCBI Taxonomy" id="29545"/>
    <lineage>
        <taxon>Bacteria</taxon>
        <taxon>Pseudomonadati</taxon>
        <taxon>Pseudomonadota</taxon>
        <taxon>Betaproteobacteria</taxon>
        <taxon>Rhodocyclales</taxon>
        <taxon>Zoogloeaceae</taxon>
        <taxon>Azoarcus</taxon>
    </lineage>
</organism>
<proteinExistence type="inferred from homology"/>
<keyword evidence="11 12" id="KW-1006">Bacterial flagellum protein export</keyword>
<dbReference type="Pfam" id="PF00813">
    <property type="entry name" value="FliP"/>
    <property type="match status" value="1"/>
</dbReference>
<sequence>MTRLPPAGAAPRLAIPQALAPEPPAASSAAPASRLPALFACAATLALALLPQFAAAASVPIIGTTTQGNTTDFTVKTQVLILMTLLGLLPVLALMMTSFARFVIVLSLLRQALGLQQGLPNRIITGVALILTLLVMRPIGEHVWLNAFVPYDEDRIGLQEALKIAEAPLSRFMLAQTSKSALAQISHLAGEGEVADPAAHAFTVKLAAFVLSELKTAFQIGCMLFIPFLVIDLVVSSVLMAMGMMMLSPLVISLPLKLLLFVLVDGWTLTVNTLVTSVRMVS</sequence>
<keyword evidence="7 12" id="KW-0653">Protein transport</keyword>
<evidence type="ECO:0000256" key="5">
    <source>
        <dbReference type="ARBA" id="ARBA00022692"/>
    </source>
</evidence>
<evidence type="ECO:0000256" key="7">
    <source>
        <dbReference type="ARBA" id="ARBA00022927"/>
    </source>
</evidence>
<evidence type="ECO:0000256" key="9">
    <source>
        <dbReference type="ARBA" id="ARBA00023136"/>
    </source>
</evidence>
<dbReference type="InterPro" id="IPR005838">
    <property type="entry name" value="T3SS_IM_P"/>
</dbReference>
<keyword evidence="10" id="KW-0975">Bacterial flagellum</keyword>
<keyword evidence="9 12" id="KW-0472">Membrane</keyword>
<feature type="transmembrane region" description="Helical" evidence="12">
    <location>
        <begin position="218"/>
        <end position="242"/>
    </location>
</feature>
<keyword evidence="6 12" id="KW-1005">Bacterial flagellum biogenesis</keyword>
<keyword evidence="13" id="KW-0282">Flagellum</keyword>
<dbReference type="Proteomes" id="UP000295129">
    <property type="component" value="Unassembled WGS sequence"/>
</dbReference>
<keyword evidence="4 12" id="KW-1003">Cell membrane</keyword>
<evidence type="ECO:0000256" key="6">
    <source>
        <dbReference type="ARBA" id="ARBA00022795"/>
    </source>
</evidence>
<keyword evidence="8 12" id="KW-1133">Transmembrane helix</keyword>
<dbReference type="EMBL" id="SNVV01000001">
    <property type="protein sequence ID" value="TDN57102.1"/>
    <property type="molecule type" value="Genomic_DNA"/>
</dbReference>
<feature type="transmembrane region" description="Helical" evidence="12">
    <location>
        <begin position="121"/>
        <end position="140"/>
    </location>
</feature>